<accession>A0ABQ8AGY9</accession>
<reference evidence="3 4" key="1">
    <citation type="submission" date="2021-05" db="EMBL/GenBank/DDBJ databases">
        <title>Genome Assembly of Synthetic Allotetraploid Brassica napus Reveals Homoeologous Exchanges between Subgenomes.</title>
        <authorList>
            <person name="Davis J.T."/>
        </authorList>
    </citation>
    <scope>NUCLEOTIDE SEQUENCE [LARGE SCALE GENOMIC DNA]</scope>
    <source>
        <strain evidence="4">cv. Da-Ae</strain>
        <tissue evidence="3">Seedling</tissue>
    </source>
</reference>
<comment type="caution">
    <text evidence="3">The sequence shown here is derived from an EMBL/GenBank/DDBJ whole genome shotgun (WGS) entry which is preliminary data.</text>
</comment>
<evidence type="ECO:0000313" key="3">
    <source>
        <dbReference type="EMBL" id="KAH0891473.1"/>
    </source>
</evidence>
<feature type="repeat" description="PPR" evidence="2">
    <location>
        <begin position="13"/>
        <end position="47"/>
    </location>
</feature>
<organism evidence="3 4">
    <name type="scientific">Brassica napus</name>
    <name type="common">Rape</name>
    <dbReference type="NCBI Taxonomy" id="3708"/>
    <lineage>
        <taxon>Eukaryota</taxon>
        <taxon>Viridiplantae</taxon>
        <taxon>Streptophyta</taxon>
        <taxon>Embryophyta</taxon>
        <taxon>Tracheophyta</taxon>
        <taxon>Spermatophyta</taxon>
        <taxon>Magnoliopsida</taxon>
        <taxon>eudicotyledons</taxon>
        <taxon>Gunneridae</taxon>
        <taxon>Pentapetalae</taxon>
        <taxon>rosids</taxon>
        <taxon>malvids</taxon>
        <taxon>Brassicales</taxon>
        <taxon>Brassicaceae</taxon>
        <taxon>Brassiceae</taxon>
        <taxon>Brassica</taxon>
    </lineage>
</organism>
<sequence length="75" mass="8671">FSVMMGSHGGSLDTRTYNILLDSMCCKCKVEKTLMIFEYMRKREMDVTIVDYTIIVQGMRGLVHEADALFRKLTE</sequence>
<dbReference type="InterPro" id="IPR002885">
    <property type="entry name" value="PPR_rpt"/>
</dbReference>
<protein>
    <recommendedName>
        <fullName evidence="5">Pentatricopeptide repeat-containing protein</fullName>
    </recommendedName>
</protein>
<gene>
    <name evidence="3" type="ORF">HID58_053902</name>
</gene>
<dbReference type="PROSITE" id="PS51375">
    <property type="entry name" value="PPR"/>
    <property type="match status" value="1"/>
</dbReference>
<evidence type="ECO:0000256" key="2">
    <source>
        <dbReference type="PROSITE-ProRule" id="PRU00708"/>
    </source>
</evidence>
<dbReference type="EMBL" id="JAGKQM010000013">
    <property type="protein sequence ID" value="KAH0891473.1"/>
    <property type="molecule type" value="Genomic_DNA"/>
</dbReference>
<dbReference type="Gene3D" id="1.25.40.10">
    <property type="entry name" value="Tetratricopeptide repeat domain"/>
    <property type="match status" value="1"/>
</dbReference>
<evidence type="ECO:0000313" key="4">
    <source>
        <dbReference type="Proteomes" id="UP000824890"/>
    </source>
</evidence>
<dbReference type="InterPro" id="IPR011990">
    <property type="entry name" value="TPR-like_helical_dom_sf"/>
</dbReference>
<evidence type="ECO:0000256" key="1">
    <source>
        <dbReference type="ARBA" id="ARBA00022737"/>
    </source>
</evidence>
<dbReference type="NCBIfam" id="TIGR00756">
    <property type="entry name" value="PPR"/>
    <property type="match status" value="1"/>
</dbReference>
<keyword evidence="1" id="KW-0677">Repeat</keyword>
<dbReference type="Proteomes" id="UP000824890">
    <property type="component" value="Unassembled WGS sequence"/>
</dbReference>
<proteinExistence type="predicted"/>
<keyword evidence="4" id="KW-1185">Reference proteome</keyword>
<name>A0ABQ8AGY9_BRANA</name>
<feature type="non-terminal residue" evidence="3">
    <location>
        <position position="1"/>
    </location>
</feature>
<evidence type="ECO:0008006" key="5">
    <source>
        <dbReference type="Google" id="ProtNLM"/>
    </source>
</evidence>
<dbReference type="Pfam" id="PF13041">
    <property type="entry name" value="PPR_2"/>
    <property type="match status" value="1"/>
</dbReference>